<dbReference type="EMBL" id="JBITLV010000007">
    <property type="protein sequence ID" value="MFI7589256.1"/>
    <property type="molecule type" value="Genomic_DNA"/>
</dbReference>
<dbReference type="SUPFAM" id="SSF55298">
    <property type="entry name" value="YjgF-like"/>
    <property type="match status" value="1"/>
</dbReference>
<dbReference type="GO" id="GO:0016787">
    <property type="term" value="F:hydrolase activity"/>
    <property type="evidence" value="ECO:0007669"/>
    <property type="project" value="UniProtKB-KW"/>
</dbReference>
<dbReference type="PANTHER" id="PTHR43857">
    <property type="entry name" value="BLR7761 PROTEIN"/>
    <property type="match status" value="1"/>
</dbReference>
<dbReference type="CDD" id="cd00448">
    <property type="entry name" value="YjgF_YER057c_UK114_family"/>
    <property type="match status" value="1"/>
</dbReference>
<accession>A0ABW8AS81</accession>
<evidence type="ECO:0000313" key="1">
    <source>
        <dbReference type="EMBL" id="MFI7589256.1"/>
    </source>
</evidence>
<dbReference type="RefSeq" id="WP_398283785.1">
    <property type="nucleotide sequence ID" value="NZ_JBITLV010000007.1"/>
</dbReference>
<gene>
    <name evidence="1" type="ORF">ACIB24_19495</name>
</gene>
<dbReference type="Pfam" id="PF01042">
    <property type="entry name" value="Ribonuc_L-PSP"/>
    <property type="match status" value="1"/>
</dbReference>
<dbReference type="PANTHER" id="PTHR43857:SF1">
    <property type="entry name" value="YJGH FAMILY PROTEIN"/>
    <property type="match status" value="1"/>
</dbReference>
<keyword evidence="2" id="KW-1185">Reference proteome</keyword>
<comment type="caution">
    <text evidence="1">The sequence shown here is derived from an EMBL/GenBank/DDBJ whole genome shotgun (WGS) entry which is preliminary data.</text>
</comment>
<dbReference type="Proteomes" id="UP001612915">
    <property type="component" value="Unassembled WGS sequence"/>
</dbReference>
<dbReference type="Gene3D" id="3.30.1330.40">
    <property type="entry name" value="RutC-like"/>
    <property type="match status" value="1"/>
</dbReference>
<keyword evidence="1" id="KW-0378">Hydrolase</keyword>
<name>A0ABW8AS81_9ACTN</name>
<organism evidence="1 2">
    <name type="scientific">Spongisporangium articulatum</name>
    <dbReference type="NCBI Taxonomy" id="3362603"/>
    <lineage>
        <taxon>Bacteria</taxon>
        <taxon>Bacillati</taxon>
        <taxon>Actinomycetota</taxon>
        <taxon>Actinomycetes</taxon>
        <taxon>Kineosporiales</taxon>
        <taxon>Kineosporiaceae</taxon>
        <taxon>Spongisporangium</taxon>
    </lineage>
</organism>
<sequence length="140" mass="14289">MNTITEASISTVNPWTWQDGLGFAQGALVEGGTRTLHVAGQCSLDADGTPVHVGDMAAQAVQVMDNVETVLAHAGLGLADVVRYDVFSTDLQAYFVEGAATVAGRFAAAAGRFPAGGIAAQVAALAMPGLMLEVVVTATR</sequence>
<dbReference type="EC" id="3.5.-.-" evidence="1"/>
<proteinExistence type="predicted"/>
<dbReference type="InterPro" id="IPR006175">
    <property type="entry name" value="YjgF/YER057c/UK114"/>
</dbReference>
<protein>
    <submittedName>
        <fullName evidence="1">RidA family protein</fullName>
        <ecNumber evidence="1">3.5.-.-</ecNumber>
    </submittedName>
</protein>
<reference evidence="1 2" key="1">
    <citation type="submission" date="2024-10" db="EMBL/GenBank/DDBJ databases">
        <title>The Natural Products Discovery Center: Release of the First 8490 Sequenced Strains for Exploring Actinobacteria Biosynthetic Diversity.</title>
        <authorList>
            <person name="Kalkreuter E."/>
            <person name="Kautsar S.A."/>
            <person name="Yang D."/>
            <person name="Bader C.D."/>
            <person name="Teijaro C.N."/>
            <person name="Fluegel L."/>
            <person name="Davis C.M."/>
            <person name="Simpson J.R."/>
            <person name="Lauterbach L."/>
            <person name="Steele A.D."/>
            <person name="Gui C."/>
            <person name="Meng S."/>
            <person name="Li G."/>
            <person name="Viehrig K."/>
            <person name="Ye F."/>
            <person name="Su P."/>
            <person name="Kiefer A.F."/>
            <person name="Nichols A."/>
            <person name="Cepeda A.J."/>
            <person name="Yan W."/>
            <person name="Fan B."/>
            <person name="Jiang Y."/>
            <person name="Adhikari A."/>
            <person name="Zheng C.-J."/>
            <person name="Schuster L."/>
            <person name="Cowan T.M."/>
            <person name="Smanski M.J."/>
            <person name="Chevrette M.G."/>
            <person name="De Carvalho L.P.S."/>
            <person name="Shen B."/>
        </authorList>
    </citation>
    <scope>NUCLEOTIDE SEQUENCE [LARGE SCALE GENOMIC DNA]</scope>
    <source>
        <strain evidence="1 2">NPDC049639</strain>
    </source>
</reference>
<dbReference type="InterPro" id="IPR035959">
    <property type="entry name" value="RutC-like_sf"/>
</dbReference>
<evidence type="ECO:0000313" key="2">
    <source>
        <dbReference type="Proteomes" id="UP001612915"/>
    </source>
</evidence>